<dbReference type="Proteomes" id="UP001212411">
    <property type="component" value="Chromosome 1"/>
</dbReference>
<dbReference type="EMBL" id="CP115611">
    <property type="protein sequence ID" value="WBW71651.1"/>
    <property type="molecule type" value="Genomic_DNA"/>
</dbReference>
<protein>
    <submittedName>
        <fullName evidence="1">Uncharacterized protein</fullName>
    </submittedName>
</protein>
<evidence type="ECO:0000313" key="1">
    <source>
        <dbReference type="EMBL" id="WBW71651.1"/>
    </source>
</evidence>
<dbReference type="GeneID" id="80875970"/>
<dbReference type="KEGG" id="som:SOMG_02489"/>
<dbReference type="AlphaFoldDB" id="A0AAE9W8G7"/>
<dbReference type="RefSeq" id="XP_056035894.1">
    <property type="nucleotide sequence ID" value="XM_056181281.1"/>
</dbReference>
<evidence type="ECO:0000313" key="2">
    <source>
        <dbReference type="Proteomes" id="UP001212411"/>
    </source>
</evidence>
<sequence>MNQDLFDNPFGIAPPSDDSYTALSKFTNEFAEAIPQDRFDSFRSKLASLHKASNEKINSLREDMIQGHNNLREDMIQESDTKFGILEGQLVVLENSFRVNTGNIT</sequence>
<proteinExistence type="predicted"/>
<organism evidence="1 2">
    <name type="scientific">Schizosaccharomyces osmophilus</name>
    <dbReference type="NCBI Taxonomy" id="2545709"/>
    <lineage>
        <taxon>Eukaryota</taxon>
        <taxon>Fungi</taxon>
        <taxon>Dikarya</taxon>
        <taxon>Ascomycota</taxon>
        <taxon>Taphrinomycotina</taxon>
        <taxon>Schizosaccharomycetes</taxon>
        <taxon>Schizosaccharomycetales</taxon>
        <taxon>Schizosaccharomycetaceae</taxon>
        <taxon>Schizosaccharomyces</taxon>
    </lineage>
</organism>
<keyword evidence="2" id="KW-1185">Reference proteome</keyword>
<name>A0AAE9W8G7_9SCHI</name>
<reference evidence="1 2" key="1">
    <citation type="journal article" date="2023" name="G3 (Bethesda)">
        <title>A high-quality reference genome for the fission yeast Schizosaccharomyces osmophilus.</title>
        <authorList>
            <person name="Jia G.S."/>
            <person name="Zhang W.C."/>
            <person name="Liang Y."/>
            <person name="Liu X.H."/>
            <person name="Rhind N."/>
            <person name="Pidoux A."/>
            <person name="Brysch-Herzberg M."/>
            <person name="Du L.L."/>
        </authorList>
    </citation>
    <scope>NUCLEOTIDE SEQUENCE [LARGE SCALE GENOMIC DNA]</scope>
    <source>
        <strain evidence="1 2">CBS 15793</strain>
    </source>
</reference>
<accession>A0AAE9W8G7</accession>
<gene>
    <name evidence="1" type="ORF">SOMG_02489</name>
</gene>